<keyword evidence="10 13" id="KW-0472">Membrane</keyword>
<evidence type="ECO:0000256" key="11">
    <source>
        <dbReference type="ARBA" id="ARBA00024209"/>
    </source>
</evidence>
<evidence type="ECO:0000256" key="4">
    <source>
        <dbReference type="ARBA" id="ARBA00022692"/>
    </source>
</evidence>
<dbReference type="AlphaFoldDB" id="A0A834Y5E2"/>
<keyword evidence="3" id="KW-0808">Transferase</keyword>
<keyword evidence="17" id="KW-1185">Reference proteome</keyword>
<protein>
    <recommendedName>
        <fullName evidence="14">RING-type domain-containing protein</fullName>
    </recommendedName>
</protein>
<dbReference type="OrthoDB" id="8062037at2759"/>
<dbReference type="EMBL" id="JABCRI010001318">
    <property type="protein sequence ID" value="KAF8364735.1"/>
    <property type="molecule type" value="Genomic_DNA"/>
</dbReference>
<dbReference type="SMART" id="SM00184">
    <property type="entry name" value="RING"/>
    <property type="match status" value="1"/>
</dbReference>
<evidence type="ECO:0000256" key="6">
    <source>
        <dbReference type="ARBA" id="ARBA00022771"/>
    </source>
</evidence>
<organism evidence="15 17">
    <name type="scientific">Tetracentron sinense</name>
    <name type="common">Spur-leaf</name>
    <dbReference type="NCBI Taxonomy" id="13715"/>
    <lineage>
        <taxon>Eukaryota</taxon>
        <taxon>Viridiplantae</taxon>
        <taxon>Streptophyta</taxon>
        <taxon>Embryophyta</taxon>
        <taxon>Tracheophyta</taxon>
        <taxon>Spermatophyta</taxon>
        <taxon>Magnoliopsida</taxon>
        <taxon>Trochodendrales</taxon>
        <taxon>Trochodendraceae</taxon>
        <taxon>Tetracentron</taxon>
    </lineage>
</organism>
<dbReference type="Pfam" id="PF13639">
    <property type="entry name" value="zf-RING_2"/>
    <property type="match status" value="1"/>
</dbReference>
<evidence type="ECO:0000256" key="5">
    <source>
        <dbReference type="ARBA" id="ARBA00022723"/>
    </source>
</evidence>
<evidence type="ECO:0000313" key="17">
    <source>
        <dbReference type="Proteomes" id="UP000655225"/>
    </source>
</evidence>
<keyword evidence="6 12" id="KW-0863">Zinc-finger</keyword>
<dbReference type="InterPro" id="IPR013083">
    <property type="entry name" value="Znf_RING/FYVE/PHD"/>
</dbReference>
<dbReference type="CDD" id="cd16461">
    <property type="entry name" value="RING-H2_EL5-like"/>
    <property type="match status" value="1"/>
</dbReference>
<dbReference type="EMBL" id="JABCRI010000010">
    <property type="protein sequence ID" value="KAF8399271.1"/>
    <property type="molecule type" value="Genomic_DNA"/>
</dbReference>
<evidence type="ECO:0000313" key="16">
    <source>
        <dbReference type="EMBL" id="KAF8399271.1"/>
    </source>
</evidence>
<evidence type="ECO:0000256" key="13">
    <source>
        <dbReference type="SAM" id="Phobius"/>
    </source>
</evidence>
<dbReference type="Gene3D" id="3.30.40.10">
    <property type="entry name" value="Zinc/RING finger domain, C3HC4 (zinc finger)"/>
    <property type="match status" value="1"/>
</dbReference>
<evidence type="ECO:0000256" key="10">
    <source>
        <dbReference type="ARBA" id="ARBA00023136"/>
    </source>
</evidence>
<evidence type="ECO:0000256" key="3">
    <source>
        <dbReference type="ARBA" id="ARBA00022679"/>
    </source>
</evidence>
<evidence type="ECO:0000256" key="8">
    <source>
        <dbReference type="ARBA" id="ARBA00022833"/>
    </source>
</evidence>
<dbReference type="PANTHER" id="PTHR45768:SF61">
    <property type="entry name" value="RING-H2 FINGER PROTEIN ATL18"/>
    <property type="match status" value="1"/>
</dbReference>
<dbReference type="GO" id="GO:0016020">
    <property type="term" value="C:membrane"/>
    <property type="evidence" value="ECO:0007669"/>
    <property type="project" value="UniProtKB-SubCell"/>
</dbReference>
<comment type="caution">
    <text evidence="15">The sequence shown here is derived from an EMBL/GenBank/DDBJ whole genome shotgun (WGS) entry which is preliminary data.</text>
</comment>
<keyword evidence="7" id="KW-0833">Ubl conjugation pathway</keyword>
<evidence type="ECO:0000259" key="14">
    <source>
        <dbReference type="PROSITE" id="PS50089"/>
    </source>
</evidence>
<name>A0A834Y5E2_TETSI</name>
<evidence type="ECO:0000313" key="15">
    <source>
        <dbReference type="EMBL" id="KAF8364735.1"/>
    </source>
</evidence>
<dbReference type="OMA" id="YKMESTS"/>
<dbReference type="InterPro" id="IPR001841">
    <property type="entry name" value="Znf_RING"/>
</dbReference>
<dbReference type="PROSITE" id="PS50089">
    <property type="entry name" value="ZF_RING_2"/>
    <property type="match status" value="1"/>
</dbReference>
<feature type="transmembrane region" description="Helical" evidence="13">
    <location>
        <begin position="12"/>
        <end position="38"/>
    </location>
</feature>
<accession>A0A834Y5E2</accession>
<comment type="pathway">
    <text evidence="2">Protein modification; protein ubiquitination.</text>
</comment>
<comment type="subcellular location">
    <subcellularLocation>
        <location evidence="1">Membrane</location>
        <topology evidence="1">Single-pass membrane protein</topology>
    </subcellularLocation>
</comment>
<dbReference type="Proteomes" id="UP000655225">
    <property type="component" value="Unassembled WGS sequence"/>
</dbReference>
<evidence type="ECO:0000256" key="12">
    <source>
        <dbReference type="PROSITE-ProRule" id="PRU00175"/>
    </source>
</evidence>
<keyword evidence="8" id="KW-0862">Zinc</keyword>
<evidence type="ECO:0000256" key="2">
    <source>
        <dbReference type="ARBA" id="ARBA00004906"/>
    </source>
</evidence>
<proteinExistence type="inferred from homology"/>
<evidence type="ECO:0000256" key="1">
    <source>
        <dbReference type="ARBA" id="ARBA00004167"/>
    </source>
</evidence>
<dbReference type="GO" id="GO:0016740">
    <property type="term" value="F:transferase activity"/>
    <property type="evidence" value="ECO:0007669"/>
    <property type="project" value="UniProtKB-KW"/>
</dbReference>
<keyword evidence="4 13" id="KW-0812">Transmembrane</keyword>
<keyword evidence="5" id="KW-0479">Metal-binding</keyword>
<evidence type="ECO:0000256" key="7">
    <source>
        <dbReference type="ARBA" id="ARBA00022786"/>
    </source>
</evidence>
<dbReference type="PANTHER" id="PTHR45768">
    <property type="entry name" value="E3 UBIQUITIN-PROTEIN LIGASE RNF13-LIKE"/>
    <property type="match status" value="1"/>
</dbReference>
<dbReference type="SUPFAM" id="SSF57850">
    <property type="entry name" value="RING/U-box"/>
    <property type="match status" value="1"/>
</dbReference>
<comment type="similarity">
    <text evidence="11">Belongs to the RING-type zinc finger family. ATL subfamily.</text>
</comment>
<dbReference type="GO" id="GO:0008270">
    <property type="term" value="F:zinc ion binding"/>
    <property type="evidence" value="ECO:0007669"/>
    <property type="project" value="UniProtKB-KW"/>
</dbReference>
<reference evidence="15 17" key="1">
    <citation type="submission" date="2020-04" db="EMBL/GenBank/DDBJ databases">
        <title>Plant Genome Project.</title>
        <authorList>
            <person name="Zhang R.-G."/>
        </authorList>
    </citation>
    <scope>NUCLEOTIDE SEQUENCE [LARGE SCALE GENOMIC DNA]</scope>
    <source>
        <strain evidence="15">YNK0</strain>
        <tissue evidence="15">Leaf</tissue>
    </source>
</reference>
<evidence type="ECO:0000256" key="9">
    <source>
        <dbReference type="ARBA" id="ARBA00022989"/>
    </source>
</evidence>
<feature type="domain" description="RING-type" evidence="14">
    <location>
        <begin position="88"/>
        <end position="130"/>
    </location>
</feature>
<keyword evidence="9 13" id="KW-1133">Transmembrane helix</keyword>
<gene>
    <name evidence="16" type="ORF">HHK36_015136</name>
    <name evidence="15" type="ORF">HHK36_033292</name>
</gene>
<sequence>MSNKVLGVATQIMLMAIVVSVILLFVGIGVLVLIHVCIVGRAFRRGFNTGNMVERGSTGRTSMSQGDLQKLPCFDFKAVEKGTRPLDCAVCLENFKMGDKCRLLPLCNHSFHTKCIDLWLLKTPICPICRTSANSRKGQMVSGEESSRGIGLRESQPVVVGAHLSTNPSPSHVSAPDPDV</sequence>